<dbReference type="Gene3D" id="3.40.30.10">
    <property type="entry name" value="Glutaredoxin"/>
    <property type="match status" value="1"/>
</dbReference>
<proteinExistence type="inferred from homology"/>
<evidence type="ECO:0000256" key="2">
    <source>
        <dbReference type="ARBA" id="ARBA00007568"/>
    </source>
</evidence>
<keyword evidence="3" id="KW-0963">Cytoplasm</keyword>
<dbReference type="SUPFAM" id="SSF52833">
    <property type="entry name" value="Thioredoxin-like"/>
    <property type="match status" value="1"/>
</dbReference>
<dbReference type="PROSITE" id="PS51354">
    <property type="entry name" value="GLUTAREDOXIN_2"/>
    <property type="match status" value="1"/>
</dbReference>
<evidence type="ECO:0000313" key="5">
    <source>
        <dbReference type="EMBL" id="KAH7282130.1"/>
    </source>
</evidence>
<dbReference type="PANTHER" id="PTHR10168">
    <property type="entry name" value="GLUTAREDOXIN"/>
    <property type="match status" value="1"/>
</dbReference>
<comment type="subcellular location">
    <subcellularLocation>
        <location evidence="1">Cytoplasm</location>
    </subcellularLocation>
</comment>
<accession>A0A8T2QET7</accession>
<evidence type="ECO:0008006" key="7">
    <source>
        <dbReference type="Google" id="ProtNLM"/>
    </source>
</evidence>
<evidence type="ECO:0000256" key="3">
    <source>
        <dbReference type="ARBA" id="ARBA00022490"/>
    </source>
</evidence>
<keyword evidence="4" id="KW-0676">Redox-active center</keyword>
<dbReference type="EMBL" id="CM035440">
    <property type="protein sequence ID" value="KAH7282130.1"/>
    <property type="molecule type" value="Genomic_DNA"/>
</dbReference>
<dbReference type="NCBIfam" id="TIGR02189">
    <property type="entry name" value="GlrX-like_plant"/>
    <property type="match status" value="1"/>
</dbReference>
<organism evidence="5 6">
    <name type="scientific">Ceratopteris richardii</name>
    <name type="common">Triangle waterfern</name>
    <dbReference type="NCBI Taxonomy" id="49495"/>
    <lineage>
        <taxon>Eukaryota</taxon>
        <taxon>Viridiplantae</taxon>
        <taxon>Streptophyta</taxon>
        <taxon>Embryophyta</taxon>
        <taxon>Tracheophyta</taxon>
        <taxon>Polypodiopsida</taxon>
        <taxon>Polypodiidae</taxon>
        <taxon>Polypodiales</taxon>
        <taxon>Pteridineae</taxon>
        <taxon>Pteridaceae</taxon>
        <taxon>Parkerioideae</taxon>
        <taxon>Ceratopteris</taxon>
    </lineage>
</organism>
<evidence type="ECO:0000256" key="4">
    <source>
        <dbReference type="ARBA" id="ARBA00023284"/>
    </source>
</evidence>
<dbReference type="OMA" id="KGCCMCL"/>
<evidence type="ECO:0000313" key="6">
    <source>
        <dbReference type="Proteomes" id="UP000825935"/>
    </source>
</evidence>
<name>A0A8T2QET7_CERRI</name>
<comment type="similarity">
    <text evidence="2">Belongs to the glutaredoxin family. CC-type subfamily.</text>
</comment>
<sequence>MARGCTAVSSCSSLSSSGVSAYSSSSSSSGGGAASEVINSVHRSPLSRQEEWEKDVVGENAVVVVVNQGCCMSHVATRLLYSLGTNPCVVEIGGGHGCPHGQQQELPLIFIGGRLLGGVDRLLEAHINGSLVPQLKAAGALWL</sequence>
<dbReference type="Proteomes" id="UP000825935">
    <property type="component" value="Chromosome 35"/>
</dbReference>
<dbReference type="InterPro" id="IPR036249">
    <property type="entry name" value="Thioredoxin-like_sf"/>
</dbReference>
<reference evidence="5" key="1">
    <citation type="submission" date="2021-08" db="EMBL/GenBank/DDBJ databases">
        <title>WGS assembly of Ceratopteris richardii.</title>
        <authorList>
            <person name="Marchant D.B."/>
            <person name="Chen G."/>
            <person name="Jenkins J."/>
            <person name="Shu S."/>
            <person name="Leebens-Mack J."/>
            <person name="Grimwood J."/>
            <person name="Schmutz J."/>
            <person name="Soltis P."/>
            <person name="Soltis D."/>
            <person name="Chen Z.-H."/>
        </authorList>
    </citation>
    <scope>NUCLEOTIDE SEQUENCE</scope>
    <source>
        <strain evidence="5">Whitten #5841</strain>
        <tissue evidence="5">Leaf</tissue>
    </source>
</reference>
<protein>
    <recommendedName>
        <fullName evidence="7">Glutaredoxin</fullName>
    </recommendedName>
</protein>
<dbReference type="GO" id="GO:0005737">
    <property type="term" value="C:cytoplasm"/>
    <property type="evidence" value="ECO:0007669"/>
    <property type="project" value="UniProtKB-SubCell"/>
</dbReference>
<keyword evidence="6" id="KW-1185">Reference proteome</keyword>
<dbReference type="AlphaFoldDB" id="A0A8T2QET7"/>
<gene>
    <name evidence="5" type="ORF">KP509_35G013800</name>
</gene>
<evidence type="ECO:0000256" key="1">
    <source>
        <dbReference type="ARBA" id="ARBA00004496"/>
    </source>
</evidence>
<dbReference type="InterPro" id="IPR011905">
    <property type="entry name" value="GlrX-like_pln_2"/>
</dbReference>
<comment type="caution">
    <text evidence="5">The sequence shown here is derived from an EMBL/GenBank/DDBJ whole genome shotgun (WGS) entry which is preliminary data.</text>
</comment>